<gene>
    <name evidence="2" type="ORF">CEXT_515831</name>
</gene>
<feature type="region of interest" description="Disordered" evidence="1">
    <location>
        <begin position="1"/>
        <end position="43"/>
    </location>
</feature>
<feature type="region of interest" description="Disordered" evidence="1">
    <location>
        <begin position="71"/>
        <end position="95"/>
    </location>
</feature>
<evidence type="ECO:0000256" key="1">
    <source>
        <dbReference type="SAM" id="MobiDB-lite"/>
    </source>
</evidence>
<feature type="compositionally biased region" description="Polar residues" evidence="1">
    <location>
        <begin position="10"/>
        <end position="21"/>
    </location>
</feature>
<dbReference type="AlphaFoldDB" id="A0AAV4RPN1"/>
<accession>A0AAV4RPN1</accession>
<protein>
    <submittedName>
        <fullName evidence="2">Uncharacterized protein</fullName>
    </submittedName>
</protein>
<feature type="compositionally biased region" description="Basic and acidic residues" evidence="1">
    <location>
        <begin position="33"/>
        <end position="43"/>
    </location>
</feature>
<comment type="caution">
    <text evidence="2">The sequence shown here is derived from an EMBL/GenBank/DDBJ whole genome shotgun (WGS) entry which is preliminary data.</text>
</comment>
<organism evidence="2 3">
    <name type="scientific">Caerostris extrusa</name>
    <name type="common">Bark spider</name>
    <name type="synonym">Caerostris bankana</name>
    <dbReference type="NCBI Taxonomy" id="172846"/>
    <lineage>
        <taxon>Eukaryota</taxon>
        <taxon>Metazoa</taxon>
        <taxon>Ecdysozoa</taxon>
        <taxon>Arthropoda</taxon>
        <taxon>Chelicerata</taxon>
        <taxon>Arachnida</taxon>
        <taxon>Araneae</taxon>
        <taxon>Araneomorphae</taxon>
        <taxon>Entelegynae</taxon>
        <taxon>Araneoidea</taxon>
        <taxon>Araneidae</taxon>
        <taxon>Caerostris</taxon>
    </lineage>
</organism>
<evidence type="ECO:0000313" key="3">
    <source>
        <dbReference type="Proteomes" id="UP001054945"/>
    </source>
</evidence>
<sequence>MDSARELFKNTFTSKQSNDLPHSSHFAPKSSTHHIDSGDQRAPERAVYARIGEDLAAIFRRPLAQCDNPTFLEKRSTGQYRASSALDHNGTSRSG</sequence>
<dbReference type="Proteomes" id="UP001054945">
    <property type="component" value="Unassembled WGS sequence"/>
</dbReference>
<proteinExistence type="predicted"/>
<reference evidence="2 3" key="1">
    <citation type="submission" date="2021-06" db="EMBL/GenBank/DDBJ databases">
        <title>Caerostris extrusa draft genome.</title>
        <authorList>
            <person name="Kono N."/>
            <person name="Arakawa K."/>
        </authorList>
    </citation>
    <scope>NUCLEOTIDE SEQUENCE [LARGE SCALE GENOMIC DNA]</scope>
</reference>
<name>A0AAV4RPN1_CAEEX</name>
<keyword evidence="3" id="KW-1185">Reference proteome</keyword>
<evidence type="ECO:0000313" key="2">
    <source>
        <dbReference type="EMBL" id="GIY22301.1"/>
    </source>
</evidence>
<dbReference type="EMBL" id="BPLR01008130">
    <property type="protein sequence ID" value="GIY22301.1"/>
    <property type="molecule type" value="Genomic_DNA"/>
</dbReference>